<dbReference type="InterPro" id="IPR001563">
    <property type="entry name" value="Peptidase_S10"/>
</dbReference>
<evidence type="ECO:0000256" key="1">
    <source>
        <dbReference type="ARBA" id="ARBA00022645"/>
    </source>
</evidence>
<dbReference type="AlphaFoldDB" id="A0A8J2P619"/>
<keyword evidence="2 6" id="KW-0645">Protease</keyword>
<comment type="similarity">
    <text evidence="6">Belongs to the peptidase S10 family.</text>
</comment>
<sequence length="502" mass="57592">MYKNKYTLVLLLTIIFIVREVRSWALFLDEEMEIPKPKTSRGFSKLTREFHSSLKNSSSAGSGRDAGEALFLSNFISHGNASFKNSPEIWRDLALVKELSAVRSYSGYLTVNEEFGSNLFFWFFPAAYNPESAPVMLWLNGGPGTSSLFGLFVENGPFSIDDAGFLQYRKNAWTLTHSILYIDSPVGTGFSFTNNDEGYARSQDDVSRDLYEALIQFFSVFPEYLPRDFFVAGESYAGKYAPAIAYKIMKENSRRGSHLRINLKGLIIGSGFTDPYTQNDYGEYLYNMGLIDEADMVHFKNEEEKIRKLIKIQNWRLATEAVQSLILGFPHQERSYFENSTHFRFYMNILKTTVPQPFKNYAEFVARDDVRKALHVGTQSFTRTSRRVLSHMLPDICKSVKPAVERLLNDDIRMLVYAPQLDIIVPHTGVDKYVKSLRWVGSKQYLETPRKVWRVKDEIAGYVKTTRNLVHLVLRNAGHLAAYDQPEWAFEMVNTFTNGDPF</sequence>
<name>A0A8J2P619_9HEXA</name>
<dbReference type="InterPro" id="IPR018202">
    <property type="entry name" value="Ser_caboxypep_ser_AS"/>
</dbReference>
<dbReference type="Proteomes" id="UP000708208">
    <property type="component" value="Unassembled WGS sequence"/>
</dbReference>
<dbReference type="GO" id="GO:0006508">
    <property type="term" value="P:proteolysis"/>
    <property type="evidence" value="ECO:0007669"/>
    <property type="project" value="UniProtKB-KW"/>
</dbReference>
<evidence type="ECO:0000256" key="5">
    <source>
        <dbReference type="ARBA" id="ARBA00023180"/>
    </source>
</evidence>
<accession>A0A8J2P619</accession>
<organism evidence="7 8">
    <name type="scientific">Allacma fusca</name>
    <dbReference type="NCBI Taxonomy" id="39272"/>
    <lineage>
        <taxon>Eukaryota</taxon>
        <taxon>Metazoa</taxon>
        <taxon>Ecdysozoa</taxon>
        <taxon>Arthropoda</taxon>
        <taxon>Hexapoda</taxon>
        <taxon>Collembola</taxon>
        <taxon>Symphypleona</taxon>
        <taxon>Sminthuridae</taxon>
        <taxon>Allacma</taxon>
    </lineage>
</organism>
<reference evidence="7" key="1">
    <citation type="submission" date="2021-06" db="EMBL/GenBank/DDBJ databases">
        <authorList>
            <person name="Hodson N. C."/>
            <person name="Mongue J. A."/>
            <person name="Jaron S. K."/>
        </authorList>
    </citation>
    <scope>NUCLEOTIDE SEQUENCE</scope>
</reference>
<evidence type="ECO:0000313" key="7">
    <source>
        <dbReference type="EMBL" id="CAG7727097.1"/>
    </source>
</evidence>
<feature type="chain" id="PRO_5036517192" description="Carboxypeptidase" evidence="6">
    <location>
        <begin position="24"/>
        <end position="502"/>
    </location>
</feature>
<dbReference type="OrthoDB" id="443318at2759"/>
<keyword evidence="1 6" id="KW-0121">Carboxypeptidase</keyword>
<dbReference type="Pfam" id="PF00450">
    <property type="entry name" value="Peptidase_S10"/>
    <property type="match status" value="1"/>
</dbReference>
<keyword evidence="3 6" id="KW-0732">Signal</keyword>
<dbReference type="GO" id="GO:0004185">
    <property type="term" value="F:serine-type carboxypeptidase activity"/>
    <property type="evidence" value="ECO:0007669"/>
    <property type="project" value="UniProtKB-UniRule"/>
</dbReference>
<dbReference type="PANTHER" id="PTHR11802">
    <property type="entry name" value="SERINE PROTEASE FAMILY S10 SERINE CARBOXYPEPTIDASE"/>
    <property type="match status" value="1"/>
</dbReference>
<feature type="signal peptide" evidence="6">
    <location>
        <begin position="1"/>
        <end position="23"/>
    </location>
</feature>
<evidence type="ECO:0000256" key="4">
    <source>
        <dbReference type="ARBA" id="ARBA00022801"/>
    </source>
</evidence>
<evidence type="ECO:0000256" key="2">
    <source>
        <dbReference type="ARBA" id="ARBA00022670"/>
    </source>
</evidence>
<keyword evidence="8" id="KW-1185">Reference proteome</keyword>
<evidence type="ECO:0000256" key="6">
    <source>
        <dbReference type="RuleBase" id="RU361156"/>
    </source>
</evidence>
<protein>
    <recommendedName>
        <fullName evidence="6">Carboxypeptidase</fullName>
        <ecNumber evidence="6">3.4.16.-</ecNumber>
    </recommendedName>
</protein>
<proteinExistence type="inferred from homology"/>
<dbReference type="PROSITE" id="PS00131">
    <property type="entry name" value="CARBOXYPEPT_SER_SER"/>
    <property type="match status" value="1"/>
</dbReference>
<comment type="caution">
    <text evidence="7">The sequence shown here is derived from an EMBL/GenBank/DDBJ whole genome shotgun (WGS) entry which is preliminary data.</text>
</comment>
<dbReference type="PANTHER" id="PTHR11802:SF472">
    <property type="entry name" value="SERINE CARBOXYPEPTIDASE CPVL-RELATED"/>
    <property type="match status" value="1"/>
</dbReference>
<evidence type="ECO:0000313" key="8">
    <source>
        <dbReference type="Proteomes" id="UP000708208"/>
    </source>
</evidence>
<gene>
    <name evidence="7" type="ORF">AFUS01_LOCUS15957</name>
</gene>
<keyword evidence="5" id="KW-0325">Glycoprotein</keyword>
<evidence type="ECO:0000256" key="3">
    <source>
        <dbReference type="ARBA" id="ARBA00022729"/>
    </source>
</evidence>
<dbReference type="EMBL" id="CAJVCH010143679">
    <property type="protein sequence ID" value="CAG7727097.1"/>
    <property type="molecule type" value="Genomic_DNA"/>
</dbReference>
<keyword evidence="4 6" id="KW-0378">Hydrolase</keyword>
<dbReference type="EC" id="3.4.16.-" evidence="6"/>